<name>A0A1M6A8X9_9RHOB</name>
<organism evidence="3 4">
    <name type="scientific">Palleronia salina</name>
    <dbReference type="NCBI Taxonomy" id="313368"/>
    <lineage>
        <taxon>Bacteria</taxon>
        <taxon>Pseudomonadati</taxon>
        <taxon>Pseudomonadota</taxon>
        <taxon>Alphaproteobacteria</taxon>
        <taxon>Rhodobacterales</taxon>
        <taxon>Roseobacteraceae</taxon>
        <taxon>Palleronia</taxon>
    </lineage>
</organism>
<dbReference type="EMBL" id="FQZA01000001">
    <property type="protein sequence ID" value="SHI32925.1"/>
    <property type="molecule type" value="Genomic_DNA"/>
</dbReference>
<gene>
    <name evidence="3" type="ORF">SAMN04488012_10136</name>
</gene>
<dbReference type="Pfam" id="PF01557">
    <property type="entry name" value="FAA_hydrolase"/>
    <property type="match status" value="1"/>
</dbReference>
<dbReference type="PANTHER" id="PTHR11820:SF90">
    <property type="entry name" value="FLUTATHIONE S-TRANSFERASE"/>
    <property type="match status" value="1"/>
</dbReference>
<dbReference type="InterPro" id="IPR036663">
    <property type="entry name" value="Fumarylacetoacetase_C_sf"/>
</dbReference>
<dbReference type="GO" id="GO:0018773">
    <property type="term" value="F:acetylpyruvate hydrolase activity"/>
    <property type="evidence" value="ECO:0007669"/>
    <property type="project" value="TreeGrafter"/>
</dbReference>
<dbReference type="AlphaFoldDB" id="A0A1M6A8X9"/>
<proteinExistence type="predicted"/>
<evidence type="ECO:0000259" key="2">
    <source>
        <dbReference type="Pfam" id="PF01557"/>
    </source>
</evidence>
<dbReference type="GO" id="GO:0046872">
    <property type="term" value="F:metal ion binding"/>
    <property type="evidence" value="ECO:0007669"/>
    <property type="project" value="UniProtKB-KW"/>
</dbReference>
<keyword evidence="3" id="KW-0670">Pyruvate</keyword>
<dbReference type="STRING" id="313368.SAMN04488012_10136"/>
<evidence type="ECO:0000313" key="3">
    <source>
        <dbReference type="EMBL" id="SHI32925.1"/>
    </source>
</evidence>
<evidence type="ECO:0000256" key="1">
    <source>
        <dbReference type="ARBA" id="ARBA00022723"/>
    </source>
</evidence>
<dbReference type="Gene3D" id="3.90.850.10">
    <property type="entry name" value="Fumarylacetoacetase-like, C-terminal domain"/>
    <property type="match status" value="1"/>
</dbReference>
<dbReference type="Proteomes" id="UP000184040">
    <property type="component" value="Unassembled WGS sequence"/>
</dbReference>
<dbReference type="SUPFAM" id="SSF56529">
    <property type="entry name" value="FAH"/>
    <property type="match status" value="1"/>
</dbReference>
<keyword evidence="1" id="KW-0479">Metal-binding</keyword>
<feature type="domain" description="Fumarylacetoacetase-like C-terminal" evidence="2">
    <location>
        <begin position="26"/>
        <end position="217"/>
    </location>
</feature>
<dbReference type="RefSeq" id="WP_073125287.1">
    <property type="nucleotide sequence ID" value="NZ_FQZA01000001.1"/>
</dbReference>
<accession>A0A1M6A8X9</accession>
<evidence type="ECO:0000313" key="4">
    <source>
        <dbReference type="Proteomes" id="UP000184040"/>
    </source>
</evidence>
<dbReference type="PANTHER" id="PTHR11820">
    <property type="entry name" value="ACYLPYRUVASE"/>
    <property type="match status" value="1"/>
</dbReference>
<sequence>MPFLFDPAPQPSVEIAGHGAYPIHRVFCVGRNYAAHAAEMGNEVDREAPFYFTKSAHAVVAAGGDLPYPPRTADLHHEVELVVALGQGAEPVAYGVGLDMTRRDLQARAKDNRRPWDVAKDFEGSAVLAPLRAADEVPGIAGAEITLSVNGKMRQQGRIADMVWSVEELLADLGGLYTLRAGDLVMTGTPSGVGAVERGDRIDASITGLPELRATVV</sequence>
<dbReference type="InterPro" id="IPR011234">
    <property type="entry name" value="Fumarylacetoacetase-like_C"/>
</dbReference>
<keyword evidence="4" id="KW-1185">Reference proteome</keyword>
<reference evidence="3 4" key="1">
    <citation type="submission" date="2016-11" db="EMBL/GenBank/DDBJ databases">
        <authorList>
            <person name="Jaros S."/>
            <person name="Januszkiewicz K."/>
            <person name="Wedrychowicz H."/>
        </authorList>
    </citation>
    <scope>NUCLEOTIDE SEQUENCE [LARGE SCALE GENOMIC DNA]</scope>
    <source>
        <strain evidence="3 4">DSM 26892</strain>
    </source>
</reference>
<keyword evidence="3" id="KW-0378">Hydrolase</keyword>
<protein>
    <submittedName>
        <fullName evidence="3">Fumarylpyruvate hydrolase</fullName>
    </submittedName>
</protein>